<name>A0ABD1DK27_CULPP</name>
<evidence type="ECO:0000313" key="1">
    <source>
        <dbReference type="EMBL" id="KAL1400090.1"/>
    </source>
</evidence>
<accession>A0ABD1DK27</accession>
<dbReference type="EMBL" id="JBEHCU010005359">
    <property type="protein sequence ID" value="KAL1400090.1"/>
    <property type="molecule type" value="Genomic_DNA"/>
</dbReference>
<sequence length="38" mass="4511">MRQFKQGTFKWNFKAASSNYPNFTIIFTLALQNQLQNN</sequence>
<feature type="non-terminal residue" evidence="1">
    <location>
        <position position="38"/>
    </location>
</feature>
<dbReference type="AlphaFoldDB" id="A0ABD1DK27"/>
<organism evidence="1 2">
    <name type="scientific">Culex pipiens pipiens</name>
    <name type="common">Northern house mosquito</name>
    <dbReference type="NCBI Taxonomy" id="38569"/>
    <lineage>
        <taxon>Eukaryota</taxon>
        <taxon>Metazoa</taxon>
        <taxon>Ecdysozoa</taxon>
        <taxon>Arthropoda</taxon>
        <taxon>Hexapoda</taxon>
        <taxon>Insecta</taxon>
        <taxon>Pterygota</taxon>
        <taxon>Neoptera</taxon>
        <taxon>Endopterygota</taxon>
        <taxon>Diptera</taxon>
        <taxon>Nematocera</taxon>
        <taxon>Culicoidea</taxon>
        <taxon>Culicidae</taxon>
        <taxon>Culicinae</taxon>
        <taxon>Culicini</taxon>
        <taxon>Culex</taxon>
        <taxon>Culex</taxon>
    </lineage>
</organism>
<dbReference type="Proteomes" id="UP001562425">
    <property type="component" value="Unassembled WGS sequence"/>
</dbReference>
<proteinExistence type="predicted"/>
<protein>
    <submittedName>
        <fullName evidence="1">Uncharacterized protein</fullName>
    </submittedName>
</protein>
<reference evidence="1 2" key="1">
    <citation type="submission" date="2024-05" db="EMBL/GenBank/DDBJ databases">
        <title>Culex pipiens pipiens assembly and annotation.</title>
        <authorList>
            <person name="Alout H."/>
            <person name="Durand T."/>
        </authorList>
    </citation>
    <scope>NUCLEOTIDE SEQUENCE [LARGE SCALE GENOMIC DNA]</scope>
    <source>
        <strain evidence="1">HA-2024</strain>
        <tissue evidence="1">Whole body</tissue>
    </source>
</reference>
<keyword evidence="2" id="KW-1185">Reference proteome</keyword>
<gene>
    <name evidence="1" type="ORF">pipiens_000169</name>
</gene>
<evidence type="ECO:0000313" key="2">
    <source>
        <dbReference type="Proteomes" id="UP001562425"/>
    </source>
</evidence>
<comment type="caution">
    <text evidence="1">The sequence shown here is derived from an EMBL/GenBank/DDBJ whole genome shotgun (WGS) entry which is preliminary data.</text>
</comment>